<reference evidence="1" key="1">
    <citation type="submission" date="2021-06" db="EMBL/GenBank/DDBJ databases">
        <authorList>
            <person name="Kallberg Y."/>
            <person name="Tangrot J."/>
            <person name="Rosling A."/>
        </authorList>
    </citation>
    <scope>NUCLEOTIDE SEQUENCE</scope>
    <source>
        <strain evidence="1">CL356</strain>
    </source>
</reference>
<organism evidence="1 2">
    <name type="scientific">Acaulospora colombiana</name>
    <dbReference type="NCBI Taxonomy" id="27376"/>
    <lineage>
        <taxon>Eukaryota</taxon>
        <taxon>Fungi</taxon>
        <taxon>Fungi incertae sedis</taxon>
        <taxon>Mucoromycota</taxon>
        <taxon>Glomeromycotina</taxon>
        <taxon>Glomeromycetes</taxon>
        <taxon>Diversisporales</taxon>
        <taxon>Acaulosporaceae</taxon>
        <taxon>Acaulospora</taxon>
    </lineage>
</organism>
<gene>
    <name evidence="1" type="ORF">ACOLOM_LOCUS3746</name>
</gene>
<name>A0ACA9LCG9_9GLOM</name>
<proteinExistence type="predicted"/>
<dbReference type="Proteomes" id="UP000789525">
    <property type="component" value="Unassembled WGS sequence"/>
</dbReference>
<evidence type="ECO:0000313" key="1">
    <source>
        <dbReference type="EMBL" id="CAG8523161.1"/>
    </source>
</evidence>
<keyword evidence="2" id="KW-1185">Reference proteome</keyword>
<comment type="caution">
    <text evidence="1">The sequence shown here is derived from an EMBL/GenBank/DDBJ whole genome shotgun (WGS) entry which is preliminary data.</text>
</comment>
<accession>A0ACA9LCG9</accession>
<evidence type="ECO:0000313" key="2">
    <source>
        <dbReference type="Proteomes" id="UP000789525"/>
    </source>
</evidence>
<protein>
    <submittedName>
        <fullName evidence="1">16925_t:CDS:1</fullName>
    </submittedName>
</protein>
<sequence>MHSKSKSANAYNKNMQVRIKGDILKEGNGQSPFPYILIDVTELDDNLGYVANVMDIKSREQAYMYLIDKTNNLHIAKTRSLTHFMSQLKFTPYLQHLLETIEDENYLALVWEDPGTPLSEILANSDHMNNISLHLDSNRNIDIINREQTFKSPPIDISQDLDFRKTFCQVCWGLANLHENNLAHMNINLDTIWIKQVDRMKDDKRVKESEARIVDFSSLGHFITTNPVRMHAWYNGNNKSSSIHNVGEKSFEEHDDYRDNENSFDVFVAPEIVNEQPCWGWRPDVWSLGVVLYFFITRNFPCDGDYQRFHWEIASGKFEYPEGMDPDAVDLLKQMWNPDPTVKFDMWDVKKHAFLSPSSTNSTVNSAHSLSSASASLKASFESEVQHYHKDGYERHRSSHSKNLLKRNIIPKNVLRNSIFMRNHKDDDGKGGKNVPSSENALVDPDSDLMCVENEKQNVKNQKGEMRDKKRMSLKRGGKKRIGKGKDGKDGSMVRRIKCAVKRLANICHPESAESRKIRITCKDDESEIKDDAET</sequence>
<dbReference type="EMBL" id="CAJVPT010005738">
    <property type="protein sequence ID" value="CAG8523161.1"/>
    <property type="molecule type" value="Genomic_DNA"/>
</dbReference>